<sequence length="257" mass="29413">MRKKWIIPIVSSTLLILSACGSSRLVGGADVDERLSVKNVIRNHEAAEVKFRTLSGRLGIDYSDGEDSQSVTVSLRMKKDEVIWLSAPLGVIKVLITPGRVSFYNKLNNEYFDGDYTYLNQILGSEVDFEKLQNLLIGQSMMELSGQNYELRYSPKAYELQPKAALELYKFLLKIEPQYFRIASQELAQPAQRRLMEVRYTSYQEIQGQVLPDYVQIDAVEADQKITIGIDYKQVELDRELRFPYKIPKGFNPVALK</sequence>
<feature type="signal peptide" evidence="2">
    <location>
        <begin position="1"/>
        <end position="19"/>
    </location>
</feature>
<evidence type="ECO:0000313" key="3">
    <source>
        <dbReference type="EMBL" id="MDM9629936.1"/>
    </source>
</evidence>
<dbReference type="InterPro" id="IPR029046">
    <property type="entry name" value="LolA/LolB/LppX"/>
</dbReference>
<evidence type="ECO:0000256" key="1">
    <source>
        <dbReference type="ARBA" id="ARBA00022729"/>
    </source>
</evidence>
<dbReference type="Proteomes" id="UP001174839">
    <property type="component" value="Unassembled WGS sequence"/>
</dbReference>
<dbReference type="EMBL" id="JAUDUY010000001">
    <property type="protein sequence ID" value="MDM9629936.1"/>
    <property type="molecule type" value="Genomic_DNA"/>
</dbReference>
<dbReference type="InterPro" id="IPR025634">
    <property type="entry name" value="DUF4292"/>
</dbReference>
<reference evidence="3" key="1">
    <citation type="submission" date="2023-06" db="EMBL/GenBank/DDBJ databases">
        <title>Robiginitalea aurantiacus sp. nov. and Algoriphagus sediminis sp. nov., isolated from coastal sediment.</title>
        <authorList>
            <person name="Zhou Z.Y."/>
            <person name="An J."/>
            <person name="Jia Y.W."/>
            <person name="Du Z.J."/>
        </authorList>
    </citation>
    <scope>NUCLEOTIDE SEQUENCE</scope>
    <source>
        <strain evidence="3">M39</strain>
    </source>
</reference>
<keyword evidence="1 2" id="KW-0732">Signal</keyword>
<accession>A0ABT7WAJ7</accession>
<dbReference type="Pfam" id="PF14125">
    <property type="entry name" value="DUF4292"/>
    <property type="match status" value="1"/>
</dbReference>
<evidence type="ECO:0000256" key="2">
    <source>
        <dbReference type="SAM" id="SignalP"/>
    </source>
</evidence>
<evidence type="ECO:0000313" key="4">
    <source>
        <dbReference type="Proteomes" id="UP001174839"/>
    </source>
</evidence>
<gene>
    <name evidence="3" type="ORF">QU605_00525</name>
</gene>
<name>A0ABT7WAJ7_9FLAO</name>
<comment type="caution">
    <text evidence="3">The sequence shown here is derived from an EMBL/GenBank/DDBJ whole genome shotgun (WGS) entry which is preliminary data.</text>
</comment>
<dbReference type="Gene3D" id="2.50.20.10">
    <property type="entry name" value="Lipoprotein localisation LolA/LolB/LppX"/>
    <property type="match status" value="1"/>
</dbReference>
<keyword evidence="4" id="KW-1185">Reference proteome</keyword>
<dbReference type="RefSeq" id="WP_289723303.1">
    <property type="nucleotide sequence ID" value="NZ_JAUDUY010000001.1"/>
</dbReference>
<feature type="chain" id="PRO_5046469867" evidence="2">
    <location>
        <begin position="20"/>
        <end position="257"/>
    </location>
</feature>
<dbReference type="SUPFAM" id="SSF89392">
    <property type="entry name" value="Prokaryotic lipoproteins and lipoprotein localization factors"/>
    <property type="match status" value="1"/>
</dbReference>
<protein>
    <submittedName>
        <fullName evidence="3">DUF4292 domain-containing protein</fullName>
    </submittedName>
</protein>
<dbReference type="PROSITE" id="PS51257">
    <property type="entry name" value="PROKAR_LIPOPROTEIN"/>
    <property type="match status" value="1"/>
</dbReference>
<proteinExistence type="predicted"/>
<organism evidence="3 4">
    <name type="scientific">Robiginitalea aurantiaca</name>
    <dbReference type="NCBI Taxonomy" id="3056915"/>
    <lineage>
        <taxon>Bacteria</taxon>
        <taxon>Pseudomonadati</taxon>
        <taxon>Bacteroidota</taxon>
        <taxon>Flavobacteriia</taxon>
        <taxon>Flavobacteriales</taxon>
        <taxon>Flavobacteriaceae</taxon>
        <taxon>Robiginitalea</taxon>
    </lineage>
</organism>